<dbReference type="InterPro" id="IPR038324">
    <property type="entry name" value="Rpb4/RPC9_sf"/>
</dbReference>
<comment type="similarity">
    <text evidence="2">Belongs to the eukaryotic RPC9 RNA polymerase subunit family.</text>
</comment>
<keyword evidence="10" id="KW-1185">Reference proteome</keyword>
<evidence type="ECO:0000313" key="10">
    <source>
        <dbReference type="Proteomes" id="UP001061958"/>
    </source>
</evidence>
<comment type="subcellular location">
    <subcellularLocation>
        <location evidence="1">Nucleus</location>
    </subcellularLocation>
</comment>
<dbReference type="InterPro" id="IPR038846">
    <property type="entry name" value="RPC9"/>
</dbReference>
<dbReference type="Proteomes" id="UP001061958">
    <property type="component" value="Unassembled WGS sequence"/>
</dbReference>
<dbReference type="EMBL" id="BQMJ01000022">
    <property type="protein sequence ID" value="GJQ11210.1"/>
    <property type="molecule type" value="Genomic_DNA"/>
</dbReference>
<dbReference type="SMART" id="SM00657">
    <property type="entry name" value="RPOL4c"/>
    <property type="match status" value="1"/>
</dbReference>
<dbReference type="Gene3D" id="1.20.1250.40">
    <property type="match status" value="1"/>
</dbReference>
<dbReference type="Pfam" id="PF03874">
    <property type="entry name" value="RNA_pol_Rpb4"/>
    <property type="match status" value="1"/>
</dbReference>
<feature type="domain" description="RNA polymerase Rpb4/RPC9 core" evidence="7">
    <location>
        <begin position="1"/>
        <end position="121"/>
    </location>
</feature>
<dbReference type="GO" id="GO:0000166">
    <property type="term" value="F:nucleotide binding"/>
    <property type="evidence" value="ECO:0007669"/>
    <property type="project" value="InterPro"/>
</dbReference>
<keyword evidence="4" id="KW-0240">DNA-directed RNA polymerase</keyword>
<dbReference type="InterPro" id="IPR005574">
    <property type="entry name" value="Rpb4/RPC9"/>
</dbReference>
<gene>
    <name evidence="8" type="ORF">GpartN1_g2652.t1</name>
    <name evidence="9" type="ORF">GpartN1_g3001.t1</name>
</gene>
<dbReference type="PANTHER" id="PTHR15561:SF0">
    <property type="entry name" value="DNA-DIRECTED RNA POLYMERASE III SUBUNIT RPC9"/>
    <property type="match status" value="1"/>
</dbReference>
<comment type="caution">
    <text evidence="9">The sequence shown here is derived from an EMBL/GenBank/DDBJ whole genome shotgun (WGS) entry which is preliminary data.</text>
</comment>
<dbReference type="InterPro" id="IPR006590">
    <property type="entry name" value="RNA_pol_Rpb4/RPC9_core"/>
</dbReference>
<reference evidence="9" key="2">
    <citation type="submission" date="2022-01" db="EMBL/GenBank/DDBJ databases">
        <authorList>
            <person name="Hirooka S."/>
            <person name="Miyagishima S.Y."/>
        </authorList>
    </citation>
    <scope>NUCLEOTIDE SEQUENCE</scope>
    <source>
        <strain evidence="9">NBRC 102759</strain>
    </source>
</reference>
<evidence type="ECO:0000256" key="5">
    <source>
        <dbReference type="ARBA" id="ARBA00023163"/>
    </source>
</evidence>
<proteinExistence type="inferred from homology"/>
<reference evidence="9" key="1">
    <citation type="journal article" date="2022" name="Proc. Natl. Acad. Sci. U.S.A.">
        <title>Life cycle and functional genomics of the unicellular red alga Galdieria for elucidating algal and plant evolution and industrial use.</title>
        <authorList>
            <person name="Hirooka S."/>
            <person name="Itabashi T."/>
            <person name="Ichinose T.M."/>
            <person name="Onuma R."/>
            <person name="Fujiwara T."/>
            <person name="Yamashita S."/>
            <person name="Jong L.W."/>
            <person name="Tomita R."/>
            <person name="Iwane A.H."/>
            <person name="Miyagishima S.Y."/>
        </authorList>
    </citation>
    <scope>NUCLEOTIDE SEQUENCE</scope>
    <source>
        <strain evidence="9">NBRC 102759</strain>
    </source>
</reference>
<keyword evidence="5" id="KW-0804">Transcription</keyword>
<dbReference type="OrthoDB" id="1746530at2759"/>
<evidence type="ECO:0000313" key="9">
    <source>
        <dbReference type="EMBL" id="GJQ11210.1"/>
    </source>
</evidence>
<dbReference type="AlphaFoldDB" id="A0A9C7PVE2"/>
<organism evidence="9 10">
    <name type="scientific">Galdieria partita</name>
    <dbReference type="NCBI Taxonomy" id="83374"/>
    <lineage>
        <taxon>Eukaryota</taxon>
        <taxon>Rhodophyta</taxon>
        <taxon>Bangiophyceae</taxon>
        <taxon>Galdieriales</taxon>
        <taxon>Galdieriaceae</taxon>
        <taxon>Galdieria</taxon>
    </lineage>
</organism>
<name>A0A9C7PVE2_9RHOD</name>
<evidence type="ECO:0000256" key="1">
    <source>
        <dbReference type="ARBA" id="ARBA00004123"/>
    </source>
</evidence>
<dbReference type="GO" id="GO:0005666">
    <property type="term" value="C:RNA polymerase III complex"/>
    <property type="evidence" value="ECO:0007669"/>
    <property type="project" value="InterPro"/>
</dbReference>
<evidence type="ECO:0000256" key="2">
    <source>
        <dbReference type="ARBA" id="ARBA00006898"/>
    </source>
</evidence>
<dbReference type="GO" id="GO:0006384">
    <property type="term" value="P:transcription initiation at RNA polymerase III promoter"/>
    <property type="evidence" value="ECO:0007669"/>
    <property type="project" value="InterPro"/>
</dbReference>
<evidence type="ECO:0000256" key="4">
    <source>
        <dbReference type="ARBA" id="ARBA00022478"/>
    </source>
</evidence>
<evidence type="ECO:0000259" key="7">
    <source>
        <dbReference type="SMART" id="SM00657"/>
    </source>
</evidence>
<accession>A0A9C7PVE2</accession>
<evidence type="ECO:0000256" key="3">
    <source>
        <dbReference type="ARBA" id="ARBA00016672"/>
    </source>
</evidence>
<sequence length="136" mass="15580">MKILQATEELITNQEVLDWSLNYIENSKEHKFPNNLKQLTVPLTKYLQETPAGTQSYSSLHSLFAQLEKFQLTVGELQMIANQRPNSILQLMCILFDCERRFTEEEMAGILQIIDTTLEPSPIKGEMDMQSTPSSL</sequence>
<keyword evidence="6" id="KW-0539">Nucleus</keyword>
<dbReference type="InterPro" id="IPR010997">
    <property type="entry name" value="HRDC-like_sf"/>
</dbReference>
<evidence type="ECO:0000256" key="6">
    <source>
        <dbReference type="ARBA" id="ARBA00023242"/>
    </source>
</evidence>
<evidence type="ECO:0000313" key="8">
    <source>
        <dbReference type="EMBL" id="GJQ10861.1"/>
    </source>
</evidence>
<dbReference type="PANTHER" id="PTHR15561">
    <property type="entry name" value="CALCITONIN GENE-RELATED PEPTIDE-RECEPTOR COMPONENT PROTEIN"/>
    <property type="match status" value="1"/>
</dbReference>
<dbReference type="SUPFAM" id="SSF47819">
    <property type="entry name" value="HRDC-like"/>
    <property type="match status" value="1"/>
</dbReference>
<protein>
    <recommendedName>
        <fullName evidence="3">DNA-directed RNA polymerase III subunit RPC9</fullName>
    </recommendedName>
</protein>
<dbReference type="EMBL" id="BQMJ01000019">
    <property type="protein sequence ID" value="GJQ10861.1"/>
    <property type="molecule type" value="Genomic_DNA"/>
</dbReference>